<name>A0ABP9HLD2_9ACTN</name>
<keyword evidence="4" id="KW-1185">Reference proteome</keyword>
<dbReference type="PANTHER" id="PTHR43233:SF1">
    <property type="entry name" value="FAMILY N-ACETYLTRANSFERASE, PUTATIVE (AFU_ORTHOLOGUE AFUA_6G03350)-RELATED"/>
    <property type="match status" value="1"/>
</dbReference>
<evidence type="ECO:0000313" key="4">
    <source>
        <dbReference type="Proteomes" id="UP001500466"/>
    </source>
</evidence>
<dbReference type="Proteomes" id="UP001500466">
    <property type="component" value="Unassembled WGS sequence"/>
</dbReference>
<dbReference type="PANTHER" id="PTHR43233">
    <property type="entry name" value="FAMILY N-ACETYLTRANSFERASE, PUTATIVE (AFU_ORTHOLOGUE AFUA_6G03350)-RELATED"/>
    <property type="match status" value="1"/>
</dbReference>
<evidence type="ECO:0000256" key="1">
    <source>
        <dbReference type="SAM" id="MobiDB-lite"/>
    </source>
</evidence>
<sequence length="168" mass="18103">MTDAPLPAEARGETPAEDPADAFDLRSETPSVDTYLALRPACGLGGMSREAAERGLPNTLYGVVLYHRGEPVGMGRLVGDDGCFFVVTDICVLPRHQGLGLGKRIMEALSEEIDRRAPDAAYVSLIADGDAKYLYEKYGFTETAPASVGMARYPLRKPWTDRAPGPAD</sequence>
<dbReference type="Pfam" id="PF13673">
    <property type="entry name" value="Acetyltransf_10"/>
    <property type="match status" value="1"/>
</dbReference>
<dbReference type="PROSITE" id="PS51186">
    <property type="entry name" value="GNAT"/>
    <property type="match status" value="1"/>
</dbReference>
<dbReference type="InterPro" id="IPR016181">
    <property type="entry name" value="Acyl_CoA_acyltransferase"/>
</dbReference>
<dbReference type="InterPro" id="IPR000182">
    <property type="entry name" value="GNAT_dom"/>
</dbReference>
<protein>
    <submittedName>
        <fullName evidence="3">GNAT family N-acetyltransferase</fullName>
    </submittedName>
</protein>
<dbReference type="InterPro" id="IPR053144">
    <property type="entry name" value="Acetyltransferase_Butenolide"/>
</dbReference>
<proteinExistence type="predicted"/>
<feature type="region of interest" description="Disordered" evidence="1">
    <location>
        <begin position="1"/>
        <end position="25"/>
    </location>
</feature>
<dbReference type="Gene3D" id="3.40.630.30">
    <property type="match status" value="1"/>
</dbReference>
<evidence type="ECO:0000313" key="3">
    <source>
        <dbReference type="EMBL" id="GAA4973700.1"/>
    </source>
</evidence>
<evidence type="ECO:0000259" key="2">
    <source>
        <dbReference type="PROSITE" id="PS51186"/>
    </source>
</evidence>
<dbReference type="RefSeq" id="WP_345677439.1">
    <property type="nucleotide sequence ID" value="NZ_BAABHS010000016.1"/>
</dbReference>
<dbReference type="SUPFAM" id="SSF55729">
    <property type="entry name" value="Acyl-CoA N-acyltransferases (Nat)"/>
    <property type="match status" value="1"/>
</dbReference>
<accession>A0ABP9HLD2</accession>
<dbReference type="EMBL" id="BAABHS010000016">
    <property type="protein sequence ID" value="GAA4973700.1"/>
    <property type="molecule type" value="Genomic_DNA"/>
</dbReference>
<gene>
    <name evidence="3" type="ORF">GCM10023205_45230</name>
</gene>
<organism evidence="3 4">
    <name type="scientific">Yinghuangia aomiensis</name>
    <dbReference type="NCBI Taxonomy" id="676205"/>
    <lineage>
        <taxon>Bacteria</taxon>
        <taxon>Bacillati</taxon>
        <taxon>Actinomycetota</taxon>
        <taxon>Actinomycetes</taxon>
        <taxon>Kitasatosporales</taxon>
        <taxon>Streptomycetaceae</taxon>
        <taxon>Yinghuangia</taxon>
    </lineage>
</organism>
<feature type="domain" description="N-acetyltransferase" evidence="2">
    <location>
        <begin position="8"/>
        <end position="160"/>
    </location>
</feature>
<reference evidence="4" key="1">
    <citation type="journal article" date="2019" name="Int. J. Syst. Evol. Microbiol.">
        <title>The Global Catalogue of Microorganisms (GCM) 10K type strain sequencing project: providing services to taxonomists for standard genome sequencing and annotation.</title>
        <authorList>
            <consortium name="The Broad Institute Genomics Platform"/>
            <consortium name="The Broad Institute Genome Sequencing Center for Infectious Disease"/>
            <person name="Wu L."/>
            <person name="Ma J."/>
        </authorList>
    </citation>
    <scope>NUCLEOTIDE SEQUENCE [LARGE SCALE GENOMIC DNA]</scope>
    <source>
        <strain evidence="4">JCM 17986</strain>
    </source>
</reference>
<dbReference type="CDD" id="cd04301">
    <property type="entry name" value="NAT_SF"/>
    <property type="match status" value="1"/>
</dbReference>
<comment type="caution">
    <text evidence="3">The sequence shown here is derived from an EMBL/GenBank/DDBJ whole genome shotgun (WGS) entry which is preliminary data.</text>
</comment>